<evidence type="ECO:0000256" key="2">
    <source>
        <dbReference type="ARBA" id="ARBA00022898"/>
    </source>
</evidence>
<keyword evidence="3 5" id="KW-0032">Aminotransferase</keyword>
<evidence type="ECO:0000313" key="6">
    <source>
        <dbReference type="Proteomes" id="UP000281112"/>
    </source>
</evidence>
<dbReference type="PANTHER" id="PTHR42885">
    <property type="entry name" value="HISTIDINOL-PHOSPHATE AMINOTRANSFERASE-RELATED"/>
    <property type="match status" value="1"/>
</dbReference>
<reference evidence="5 6" key="1">
    <citation type="submission" date="2018-11" db="EMBL/GenBank/DDBJ databases">
        <title>Vibrio LJC006 sp. nov., isolated from seawater during the bloom of the enteromorpha.</title>
        <authorList>
            <person name="Liang J."/>
        </authorList>
    </citation>
    <scope>NUCLEOTIDE SEQUENCE [LARGE SCALE GENOMIC DNA]</scope>
    <source>
        <strain evidence="5 6">LJC006</strain>
    </source>
</reference>
<dbReference type="SUPFAM" id="SSF53383">
    <property type="entry name" value="PLP-dependent transferases"/>
    <property type="match status" value="1"/>
</dbReference>
<name>A0A3N9U4L5_9VIBR</name>
<keyword evidence="3 5" id="KW-0808">Transferase</keyword>
<dbReference type="EMBL" id="RJVQ01000001">
    <property type="protein sequence ID" value="RQW64562.1"/>
    <property type="molecule type" value="Genomic_DNA"/>
</dbReference>
<keyword evidence="2" id="KW-0663">Pyridoxal phosphate</keyword>
<comment type="caution">
    <text evidence="5">The sequence shown here is derived from an EMBL/GenBank/DDBJ whole genome shotgun (WGS) entry which is preliminary data.</text>
</comment>
<gene>
    <name evidence="5" type="ORF">EES38_00490</name>
</gene>
<proteinExistence type="inferred from homology"/>
<dbReference type="Pfam" id="PF00155">
    <property type="entry name" value="Aminotran_1_2"/>
    <property type="match status" value="1"/>
</dbReference>
<dbReference type="AlphaFoldDB" id="A0A3N9U4L5"/>
<dbReference type="Gene3D" id="3.90.1150.10">
    <property type="entry name" value="Aspartate Aminotransferase, domain 1"/>
    <property type="match status" value="1"/>
</dbReference>
<dbReference type="InterPro" id="IPR015424">
    <property type="entry name" value="PyrdxlP-dep_Trfase"/>
</dbReference>
<sequence length="359" mass="41205">MMKSGQHGGNTRQVAQILGKKEEDIVDFSANINPLGLSNIVKNALITKIDESERYPDIDYFDLYTAISHHINVTLEHIAVGNGATELIYEWVAAQAPSKALLIEPSFGEYRRALEQIDCEIVTHILLEENDFQLTQDVLQLLTKDIDCMFICMPNNPTGQLIDRELLSEIVKIAETLDIKIMLDESFMDFAGEHHSRRDLMVNYPNISLLYSLTKFYSMPGIRLGYLVSSDLGLVKQMKMRQRPWSINVFASIAGQYLFDDQEYHTNTLVWLADEQHYLFEALKRFSQLKVWSPSANYIFFKVNSLGIDLQTELLNHNILIRSCANYIGLDTQFYRVAIKSHQDNERLIECLSKVFHLG</sequence>
<feature type="domain" description="Aminotransferase class I/classII large" evidence="4">
    <location>
        <begin position="24"/>
        <end position="350"/>
    </location>
</feature>
<dbReference type="CDD" id="cd00609">
    <property type="entry name" value="AAT_like"/>
    <property type="match status" value="1"/>
</dbReference>
<dbReference type="InterPro" id="IPR015421">
    <property type="entry name" value="PyrdxlP-dep_Trfase_major"/>
</dbReference>
<evidence type="ECO:0000313" key="5">
    <source>
        <dbReference type="EMBL" id="RQW64562.1"/>
    </source>
</evidence>
<dbReference type="InterPro" id="IPR015422">
    <property type="entry name" value="PyrdxlP-dep_Trfase_small"/>
</dbReference>
<evidence type="ECO:0000259" key="4">
    <source>
        <dbReference type="Pfam" id="PF00155"/>
    </source>
</evidence>
<dbReference type="EC" id="2.6.1.-" evidence="3"/>
<organism evidence="5 6">
    <name type="scientific">Vibrio viridaestus</name>
    <dbReference type="NCBI Taxonomy" id="2487322"/>
    <lineage>
        <taxon>Bacteria</taxon>
        <taxon>Pseudomonadati</taxon>
        <taxon>Pseudomonadota</taxon>
        <taxon>Gammaproteobacteria</taxon>
        <taxon>Vibrionales</taxon>
        <taxon>Vibrionaceae</taxon>
        <taxon>Vibrio</taxon>
    </lineage>
</organism>
<dbReference type="Gene3D" id="3.40.640.10">
    <property type="entry name" value="Type I PLP-dependent aspartate aminotransferase-like (Major domain)"/>
    <property type="match status" value="1"/>
</dbReference>
<evidence type="ECO:0000256" key="1">
    <source>
        <dbReference type="ARBA" id="ARBA00001933"/>
    </source>
</evidence>
<dbReference type="RefSeq" id="WP_124935214.1">
    <property type="nucleotide sequence ID" value="NZ_RJVQ01000001.1"/>
</dbReference>
<dbReference type="PANTHER" id="PTHR42885:SF1">
    <property type="entry name" value="THREONINE-PHOSPHATE DECARBOXYLASE"/>
    <property type="match status" value="1"/>
</dbReference>
<keyword evidence="6" id="KW-1185">Reference proteome</keyword>
<comment type="cofactor">
    <cofactor evidence="1 3">
        <name>pyridoxal 5'-phosphate</name>
        <dbReference type="ChEBI" id="CHEBI:597326"/>
    </cofactor>
</comment>
<dbReference type="OrthoDB" id="3224382at2"/>
<dbReference type="InterPro" id="IPR004839">
    <property type="entry name" value="Aminotransferase_I/II_large"/>
</dbReference>
<dbReference type="PROSITE" id="PS00105">
    <property type="entry name" value="AA_TRANSFER_CLASS_1"/>
    <property type="match status" value="1"/>
</dbReference>
<dbReference type="GO" id="GO:0030170">
    <property type="term" value="F:pyridoxal phosphate binding"/>
    <property type="evidence" value="ECO:0007669"/>
    <property type="project" value="InterPro"/>
</dbReference>
<dbReference type="GO" id="GO:0008483">
    <property type="term" value="F:transaminase activity"/>
    <property type="evidence" value="ECO:0007669"/>
    <property type="project" value="UniProtKB-KW"/>
</dbReference>
<comment type="similarity">
    <text evidence="3">Belongs to the class-I pyridoxal-phosphate-dependent aminotransferase family.</text>
</comment>
<accession>A0A3N9U4L5</accession>
<dbReference type="InterPro" id="IPR004838">
    <property type="entry name" value="NHTrfase_class1_PyrdxlP-BS"/>
</dbReference>
<dbReference type="Proteomes" id="UP000281112">
    <property type="component" value="Unassembled WGS sequence"/>
</dbReference>
<evidence type="ECO:0000256" key="3">
    <source>
        <dbReference type="RuleBase" id="RU000481"/>
    </source>
</evidence>
<protein>
    <recommendedName>
        <fullName evidence="3">Aminotransferase</fullName>
        <ecNumber evidence="3">2.6.1.-</ecNumber>
    </recommendedName>
</protein>